<proteinExistence type="predicted"/>
<name>A0ABX3P2U9_9BACT</name>
<evidence type="ECO:0000313" key="2">
    <source>
        <dbReference type="Proteomes" id="UP000192277"/>
    </source>
</evidence>
<dbReference type="EMBL" id="LWBO01000002">
    <property type="protein sequence ID" value="OQP53874.1"/>
    <property type="molecule type" value="Genomic_DNA"/>
</dbReference>
<gene>
    <name evidence="1" type="ORF">A4D02_19450</name>
</gene>
<keyword evidence="2" id="KW-1185">Reference proteome</keyword>
<evidence type="ECO:0000313" key="1">
    <source>
        <dbReference type="EMBL" id="OQP53874.1"/>
    </source>
</evidence>
<organism evidence="1 2">
    <name type="scientific">Niastella koreensis</name>
    <dbReference type="NCBI Taxonomy" id="354356"/>
    <lineage>
        <taxon>Bacteria</taxon>
        <taxon>Pseudomonadati</taxon>
        <taxon>Bacteroidota</taxon>
        <taxon>Chitinophagia</taxon>
        <taxon>Chitinophagales</taxon>
        <taxon>Chitinophagaceae</taxon>
        <taxon>Niastella</taxon>
    </lineage>
</organism>
<dbReference type="Proteomes" id="UP000192277">
    <property type="component" value="Unassembled WGS sequence"/>
</dbReference>
<protein>
    <submittedName>
        <fullName evidence="1">Uncharacterized protein</fullName>
    </submittedName>
</protein>
<comment type="caution">
    <text evidence="1">The sequence shown here is derived from an EMBL/GenBank/DDBJ whole genome shotgun (WGS) entry which is preliminary data.</text>
</comment>
<reference evidence="1 2" key="1">
    <citation type="submission" date="2016-04" db="EMBL/GenBank/DDBJ databases">
        <authorList>
            <person name="Chen L."/>
            <person name="Zhuang W."/>
            <person name="Wang G."/>
        </authorList>
    </citation>
    <scope>NUCLEOTIDE SEQUENCE [LARGE SCALE GENOMIC DNA]</scope>
    <source>
        <strain evidence="2">GR20</strain>
    </source>
</reference>
<accession>A0ABX3P2U9</accession>
<sequence length="96" mass="11177">MENGHFLPITVCIARNKIVFGKYGIFGSIQSYIFQDGLKKFQVARYSRTTWKWKRQWLAIVQQQGCYQAPLLKEFQVAKIPVAIKYEGSKMCFSGY</sequence>